<evidence type="ECO:0000313" key="2">
    <source>
        <dbReference type="EMBL" id="GAA0140823.1"/>
    </source>
</evidence>
<protein>
    <submittedName>
        <fullName evidence="2">Uncharacterized protein</fullName>
    </submittedName>
</protein>
<sequence>MLGPPIPSPVTTAVAHDPTDAPPAQRQTLLSPTPNGPGPHLPAQQPHGLRALSQLIRVDHHAQISPDCLAEDHSPFPQ</sequence>
<reference evidence="2 3" key="1">
    <citation type="submission" date="2024-01" db="EMBL/GenBank/DDBJ databases">
        <title>The complete chloroplast genome sequence of Lithospermum erythrorhizon: insights into the phylogenetic relationship among Boraginaceae species and the maternal lineages of purple gromwells.</title>
        <authorList>
            <person name="Okada T."/>
            <person name="Watanabe K."/>
        </authorList>
    </citation>
    <scope>NUCLEOTIDE SEQUENCE [LARGE SCALE GENOMIC DNA]</scope>
</reference>
<name>A0AAV3NST1_LITER</name>
<gene>
    <name evidence="2" type="ORF">LIER_42629</name>
</gene>
<feature type="region of interest" description="Disordered" evidence="1">
    <location>
        <begin position="1"/>
        <end position="47"/>
    </location>
</feature>
<keyword evidence="3" id="KW-1185">Reference proteome</keyword>
<dbReference type="Proteomes" id="UP001454036">
    <property type="component" value="Unassembled WGS sequence"/>
</dbReference>
<organism evidence="2 3">
    <name type="scientific">Lithospermum erythrorhizon</name>
    <name type="common">Purple gromwell</name>
    <name type="synonym">Lithospermum officinale var. erythrorhizon</name>
    <dbReference type="NCBI Taxonomy" id="34254"/>
    <lineage>
        <taxon>Eukaryota</taxon>
        <taxon>Viridiplantae</taxon>
        <taxon>Streptophyta</taxon>
        <taxon>Embryophyta</taxon>
        <taxon>Tracheophyta</taxon>
        <taxon>Spermatophyta</taxon>
        <taxon>Magnoliopsida</taxon>
        <taxon>eudicotyledons</taxon>
        <taxon>Gunneridae</taxon>
        <taxon>Pentapetalae</taxon>
        <taxon>asterids</taxon>
        <taxon>lamiids</taxon>
        <taxon>Boraginales</taxon>
        <taxon>Boraginaceae</taxon>
        <taxon>Boraginoideae</taxon>
        <taxon>Lithospermeae</taxon>
        <taxon>Lithospermum</taxon>
    </lineage>
</organism>
<accession>A0AAV3NST1</accession>
<proteinExistence type="predicted"/>
<dbReference type="EMBL" id="BAABME010030335">
    <property type="protein sequence ID" value="GAA0140823.1"/>
    <property type="molecule type" value="Genomic_DNA"/>
</dbReference>
<dbReference type="AlphaFoldDB" id="A0AAV3NST1"/>
<comment type="caution">
    <text evidence="2">The sequence shown here is derived from an EMBL/GenBank/DDBJ whole genome shotgun (WGS) entry which is preliminary data.</text>
</comment>
<evidence type="ECO:0000256" key="1">
    <source>
        <dbReference type="SAM" id="MobiDB-lite"/>
    </source>
</evidence>
<evidence type="ECO:0000313" key="3">
    <source>
        <dbReference type="Proteomes" id="UP001454036"/>
    </source>
</evidence>